<dbReference type="InterPro" id="IPR004097">
    <property type="entry name" value="DHHA2"/>
</dbReference>
<keyword evidence="2" id="KW-0479">Metal-binding</keyword>
<comment type="caution">
    <text evidence="6">The sequence shown here is derived from an EMBL/GenBank/DDBJ whole genome shotgun (WGS) entry which is preliminary data.</text>
</comment>
<evidence type="ECO:0000259" key="5">
    <source>
        <dbReference type="SMART" id="SM01131"/>
    </source>
</evidence>
<dbReference type="Proteomes" id="UP001338125">
    <property type="component" value="Unassembled WGS sequence"/>
</dbReference>
<gene>
    <name evidence="6" type="ORF">PT974_09598</name>
</gene>
<evidence type="ECO:0000313" key="7">
    <source>
        <dbReference type="Proteomes" id="UP001338125"/>
    </source>
</evidence>
<sequence length="391" mass="43646">MPPRLSLKKFLSTARTALTGPAPQRHVPLTFVVGNESADLDSLCSAVICAYIRSNSPPHTLHIPLSNLPRADLALRTEMTDVLKHAGLVPEDLLTLSELPDLKPEETQWVLVDHNALTGELKKFQNQVVGVVDHHVDEKVTKDDVVPRVIEPCGSCTSLVISEYRSAWDAFPPLDKDDSTAATEDDRLARLSLAPVLIDTINLTEESKVKEKDLLAVDYLESKILDKHFNQKAFFDEVTAVKEDISKLSFRDIFRKDYKEWEEAGLTLGICCVVQNFDYLLDKAGEPGVLIKDLADWAEERKLDVVSVMTTSNPGGEFQRHLLVWGVTDKGLEAAYKFPEIGKRLQLEQWRDGLLDDGKKRLAWRQKDLTSSRKQVGPLLREALKAAGGSS</sequence>
<dbReference type="Pfam" id="PF01368">
    <property type="entry name" value="DHH"/>
    <property type="match status" value="1"/>
</dbReference>
<organism evidence="6 7">
    <name type="scientific">Cladobotryum mycophilum</name>
    <dbReference type="NCBI Taxonomy" id="491253"/>
    <lineage>
        <taxon>Eukaryota</taxon>
        <taxon>Fungi</taxon>
        <taxon>Dikarya</taxon>
        <taxon>Ascomycota</taxon>
        <taxon>Pezizomycotina</taxon>
        <taxon>Sordariomycetes</taxon>
        <taxon>Hypocreomycetidae</taxon>
        <taxon>Hypocreales</taxon>
        <taxon>Hypocreaceae</taxon>
        <taxon>Cladobotryum</taxon>
    </lineage>
</organism>
<dbReference type="SMART" id="SM01131">
    <property type="entry name" value="DHHA2"/>
    <property type="match status" value="1"/>
</dbReference>
<dbReference type="InterPro" id="IPR038763">
    <property type="entry name" value="DHH_sf"/>
</dbReference>
<dbReference type="SUPFAM" id="SSF64182">
    <property type="entry name" value="DHH phosphoesterases"/>
    <property type="match status" value="1"/>
</dbReference>
<dbReference type="Gene3D" id="3.90.1640.10">
    <property type="entry name" value="inorganic pyrophosphatase (n-terminal core)"/>
    <property type="match status" value="1"/>
</dbReference>
<dbReference type="PANTHER" id="PTHR12112:SF39">
    <property type="entry name" value="EG:152A3.5 PROTEIN (FBGN0003116_PN PROTEIN)"/>
    <property type="match status" value="1"/>
</dbReference>
<dbReference type="PANTHER" id="PTHR12112">
    <property type="entry name" value="BNIP - RELATED"/>
    <property type="match status" value="1"/>
</dbReference>
<name>A0ABR0SGM6_9HYPO</name>
<evidence type="ECO:0000256" key="1">
    <source>
        <dbReference type="ARBA" id="ARBA00001936"/>
    </source>
</evidence>
<proteinExistence type="predicted"/>
<dbReference type="InterPro" id="IPR001667">
    <property type="entry name" value="DDH_dom"/>
</dbReference>
<keyword evidence="4" id="KW-0464">Manganese</keyword>
<accession>A0ABR0SGM6</accession>
<dbReference type="Pfam" id="PF02833">
    <property type="entry name" value="DHHA2"/>
    <property type="match status" value="1"/>
</dbReference>
<protein>
    <submittedName>
        <fullName evidence="6">Exopolyphosphatase</fullName>
    </submittedName>
</protein>
<comment type="cofactor">
    <cofactor evidence="1">
        <name>Mn(2+)</name>
        <dbReference type="ChEBI" id="CHEBI:29035"/>
    </cofactor>
</comment>
<feature type="domain" description="DHHA2" evidence="5">
    <location>
        <begin position="235"/>
        <end position="384"/>
    </location>
</feature>
<dbReference type="InterPro" id="IPR038222">
    <property type="entry name" value="DHHA2_dom_sf"/>
</dbReference>
<evidence type="ECO:0000256" key="4">
    <source>
        <dbReference type="ARBA" id="ARBA00023211"/>
    </source>
</evidence>
<dbReference type="EMBL" id="JAVFKD010000014">
    <property type="protein sequence ID" value="KAK5991317.1"/>
    <property type="molecule type" value="Genomic_DNA"/>
</dbReference>
<evidence type="ECO:0000256" key="3">
    <source>
        <dbReference type="ARBA" id="ARBA00022801"/>
    </source>
</evidence>
<evidence type="ECO:0000313" key="6">
    <source>
        <dbReference type="EMBL" id="KAK5991317.1"/>
    </source>
</evidence>
<keyword evidence="7" id="KW-1185">Reference proteome</keyword>
<evidence type="ECO:0000256" key="2">
    <source>
        <dbReference type="ARBA" id="ARBA00022723"/>
    </source>
</evidence>
<dbReference type="Gene3D" id="3.10.310.20">
    <property type="entry name" value="DHHA2 domain"/>
    <property type="match status" value="1"/>
</dbReference>
<keyword evidence="3" id="KW-0378">Hydrolase</keyword>
<reference evidence="6 7" key="1">
    <citation type="submission" date="2024-01" db="EMBL/GenBank/DDBJ databases">
        <title>Complete genome of Cladobotryum mycophilum ATHUM6906.</title>
        <authorList>
            <person name="Christinaki A.C."/>
            <person name="Myridakis A.I."/>
            <person name="Kouvelis V.N."/>
        </authorList>
    </citation>
    <scope>NUCLEOTIDE SEQUENCE [LARGE SCALE GENOMIC DNA]</scope>
    <source>
        <strain evidence="6 7">ATHUM6906</strain>
    </source>
</reference>